<protein>
    <submittedName>
        <fullName evidence="2">Uncharacterized protein</fullName>
    </submittedName>
</protein>
<organism evidence="2">
    <name type="scientific">Arundo donax</name>
    <name type="common">Giant reed</name>
    <name type="synonym">Donax arundinaceus</name>
    <dbReference type="NCBI Taxonomy" id="35708"/>
    <lineage>
        <taxon>Eukaryota</taxon>
        <taxon>Viridiplantae</taxon>
        <taxon>Streptophyta</taxon>
        <taxon>Embryophyta</taxon>
        <taxon>Tracheophyta</taxon>
        <taxon>Spermatophyta</taxon>
        <taxon>Magnoliopsida</taxon>
        <taxon>Liliopsida</taxon>
        <taxon>Poales</taxon>
        <taxon>Poaceae</taxon>
        <taxon>PACMAD clade</taxon>
        <taxon>Arundinoideae</taxon>
        <taxon>Arundineae</taxon>
        <taxon>Arundo</taxon>
    </lineage>
</organism>
<dbReference type="Pfam" id="PF03004">
    <property type="entry name" value="Transposase_24"/>
    <property type="match status" value="1"/>
</dbReference>
<dbReference type="InterPro" id="IPR004252">
    <property type="entry name" value="Probable_transposase_24"/>
</dbReference>
<reference evidence="2" key="1">
    <citation type="submission" date="2014-09" db="EMBL/GenBank/DDBJ databases">
        <authorList>
            <person name="Magalhaes I.L.F."/>
            <person name="Oliveira U."/>
            <person name="Santos F.R."/>
            <person name="Vidigal T.H.D.A."/>
            <person name="Brescovit A.D."/>
            <person name="Santos A.J."/>
        </authorList>
    </citation>
    <scope>NUCLEOTIDE SEQUENCE</scope>
    <source>
        <tissue evidence="2">Shoot tissue taken approximately 20 cm above the soil surface</tissue>
    </source>
</reference>
<evidence type="ECO:0000313" key="2">
    <source>
        <dbReference type="EMBL" id="JAD87086.1"/>
    </source>
</evidence>
<evidence type="ECO:0000256" key="1">
    <source>
        <dbReference type="SAM" id="MobiDB-lite"/>
    </source>
</evidence>
<dbReference type="EMBL" id="GBRH01210809">
    <property type="protein sequence ID" value="JAD87086.1"/>
    <property type="molecule type" value="Transcribed_RNA"/>
</dbReference>
<feature type="region of interest" description="Disordered" evidence="1">
    <location>
        <begin position="1"/>
        <end position="115"/>
    </location>
</feature>
<feature type="compositionally biased region" description="Acidic residues" evidence="1">
    <location>
        <begin position="65"/>
        <end position="77"/>
    </location>
</feature>
<reference evidence="2" key="2">
    <citation type="journal article" date="2015" name="Data Brief">
        <title>Shoot transcriptome of the giant reed, Arundo donax.</title>
        <authorList>
            <person name="Barrero R.A."/>
            <person name="Guerrero F.D."/>
            <person name="Moolhuijzen P."/>
            <person name="Goolsby J.A."/>
            <person name="Tidwell J."/>
            <person name="Bellgard S.E."/>
            <person name="Bellgard M.I."/>
        </authorList>
    </citation>
    <scope>NUCLEOTIDE SEQUENCE</scope>
    <source>
        <tissue evidence="2">Shoot tissue taken approximately 20 cm above the soil surface</tissue>
    </source>
</reference>
<feature type="compositionally biased region" description="Acidic residues" evidence="1">
    <location>
        <begin position="90"/>
        <end position="106"/>
    </location>
</feature>
<sequence>MEGAKRREEDQPENAYELVRRRRIDDINVVLRNHRLTEIATELSRKSKRARHALPNEPSQPGHNEEDELNASDEEDDHVYNEEHEHNPSDEEDEHNVSDEEEGYEDIDPKELLEPKRRRGCTRMESFWLDDEETHEKIKIDYNEYFQPIGAKVPKLSNLIGTLVKGKVLSMAYDNWTRVRDKEDVWTGVKRYFDLDECLKDHVMKSAHKKWKDFKNRLKTKHFNPELSDQELLLKRDSRVSEPNWKWLIAFWRSEKGEACSKCGKENHAKMGAVHTIGTRSLANVHHDLEKKKGRKVSRAEVYKVAYTRKDGRPQPACQQTLAQIDEKFK</sequence>
<dbReference type="PANTHER" id="PTHR33144:SF50">
    <property type="entry name" value="OS03G0714750 PROTEIN"/>
    <property type="match status" value="1"/>
</dbReference>
<feature type="compositionally biased region" description="Basic and acidic residues" evidence="1">
    <location>
        <begin position="78"/>
        <end position="89"/>
    </location>
</feature>
<dbReference type="PANTHER" id="PTHR33144">
    <property type="entry name" value="OS10G0409366 PROTEIN-RELATED"/>
    <property type="match status" value="1"/>
</dbReference>
<proteinExistence type="predicted"/>
<accession>A0A0A9DH04</accession>
<dbReference type="AlphaFoldDB" id="A0A0A9DH04"/>
<name>A0A0A9DH04_ARUDO</name>